<organism evidence="1 2">
    <name type="scientific">Gossypium stocksii</name>
    <dbReference type="NCBI Taxonomy" id="47602"/>
    <lineage>
        <taxon>Eukaryota</taxon>
        <taxon>Viridiplantae</taxon>
        <taxon>Streptophyta</taxon>
        <taxon>Embryophyta</taxon>
        <taxon>Tracheophyta</taxon>
        <taxon>Spermatophyta</taxon>
        <taxon>Magnoliopsida</taxon>
        <taxon>eudicotyledons</taxon>
        <taxon>Gunneridae</taxon>
        <taxon>Pentapetalae</taxon>
        <taxon>rosids</taxon>
        <taxon>malvids</taxon>
        <taxon>Malvales</taxon>
        <taxon>Malvaceae</taxon>
        <taxon>Malvoideae</taxon>
        <taxon>Gossypium</taxon>
    </lineage>
</organism>
<evidence type="ECO:0000313" key="2">
    <source>
        <dbReference type="Proteomes" id="UP000828251"/>
    </source>
</evidence>
<dbReference type="AlphaFoldDB" id="A0A9D4AL58"/>
<comment type="caution">
    <text evidence="1">The sequence shown here is derived from an EMBL/GenBank/DDBJ whole genome shotgun (WGS) entry which is preliminary data.</text>
</comment>
<accession>A0A9D4AL58</accession>
<evidence type="ECO:0000313" key="1">
    <source>
        <dbReference type="EMBL" id="KAH1129184.1"/>
    </source>
</evidence>
<dbReference type="OrthoDB" id="1000233at2759"/>
<name>A0A9D4AL58_9ROSI</name>
<reference evidence="1 2" key="1">
    <citation type="journal article" date="2021" name="Plant Biotechnol. J.">
        <title>Multi-omics assisted identification of the key and species-specific regulatory components of drought-tolerant mechanisms in Gossypium stocksii.</title>
        <authorList>
            <person name="Yu D."/>
            <person name="Ke L."/>
            <person name="Zhang D."/>
            <person name="Wu Y."/>
            <person name="Sun Y."/>
            <person name="Mei J."/>
            <person name="Sun J."/>
            <person name="Sun Y."/>
        </authorList>
    </citation>
    <scope>NUCLEOTIDE SEQUENCE [LARGE SCALE GENOMIC DNA]</scope>
    <source>
        <strain evidence="2">cv. E1</strain>
        <tissue evidence="1">Leaf</tissue>
    </source>
</reference>
<sequence length="148" mass="16672">MGPTKAPSRDGFPTFLFQKCWHIMGNERDGLSQWARTNRNGPCIANLLFTDNCILFGEASLKGAKDLMMKKSDNQSTQFLSKVGKEVFIKAVLQALPTYTMACIFLPNLFVMRWRVLWLGFGGKRLMVKEEFIGVNGGNCVSPRMNEV</sequence>
<protein>
    <submittedName>
        <fullName evidence="1">Uncharacterized protein</fullName>
    </submittedName>
</protein>
<dbReference type="Proteomes" id="UP000828251">
    <property type="component" value="Unassembled WGS sequence"/>
</dbReference>
<keyword evidence="2" id="KW-1185">Reference proteome</keyword>
<gene>
    <name evidence="1" type="ORF">J1N35_000562</name>
</gene>
<dbReference type="EMBL" id="JAIQCV010000001">
    <property type="protein sequence ID" value="KAH1129184.1"/>
    <property type="molecule type" value="Genomic_DNA"/>
</dbReference>
<proteinExistence type="predicted"/>